<organism evidence="2 3">
    <name type="scientific">candidate division MSBL1 archaeon SCGC-AAA259J03</name>
    <dbReference type="NCBI Taxonomy" id="1698269"/>
    <lineage>
        <taxon>Archaea</taxon>
        <taxon>Methanobacteriati</taxon>
        <taxon>Methanobacteriota</taxon>
        <taxon>candidate division MSBL1</taxon>
    </lineage>
</organism>
<dbReference type="Pfam" id="PF09136">
    <property type="entry name" value="Glucodextran_B"/>
    <property type="match status" value="4"/>
</dbReference>
<name>A0A656YXT5_9EURY</name>
<dbReference type="InterPro" id="IPR013783">
    <property type="entry name" value="Ig-like_fold"/>
</dbReference>
<sequence>MNDRLTYTIGFLLTITLALGLSVPLAVADQPPRKPNIFYGKALVNGNPFPGGVKVSVKSEGAVIATTETGADGSYSVQISPAYRRVRFFVRGVDTGQTVEVKSGEITELDLTLEDKEGPSIEIREPGSGDMFTKTTIRVEGSVSDDLARYDEIDVEMGVEGAMEPVDLSSDGTFSGDVQVSTGEVEILVSAEDFAGNTSEESVNIIVDGQAPSIDSLNYESQVDSKTTTLTGTITDDIAPPTEIEVRLDGKIVELESDGSFSESLSLTTGSNSFTVTAKDEVGNDVSQSITIVSDTAAPQLTIRSPVSGKVVTAETIMVKGTVNDDVVEARDINVTVNGATAGVSSDGTFEKEIMLDKGSNDIEITAADKVGNSTSETVTVIRDAEKPTLSITEPEEGLTTTEETVTLSGEVSDDVSDPGAIEVTVEEGSVSVQSDGTFSTDVSLDKGSNTITATAEDEAGRTVTATRNVERISPTPWPLYAAIIAVIAIVLAALAIWRARGGPSGEGM</sequence>
<accession>A0A656YXT5</accession>
<keyword evidence="1" id="KW-0472">Membrane</keyword>
<evidence type="ECO:0008006" key="4">
    <source>
        <dbReference type="Google" id="ProtNLM"/>
    </source>
</evidence>
<evidence type="ECO:0000313" key="3">
    <source>
        <dbReference type="Proteomes" id="UP000070257"/>
    </source>
</evidence>
<dbReference type="EMBL" id="LHXT01000043">
    <property type="protein sequence ID" value="KXA97738.1"/>
    <property type="molecule type" value="Genomic_DNA"/>
</dbReference>
<proteinExistence type="predicted"/>
<keyword evidence="3" id="KW-1185">Reference proteome</keyword>
<dbReference type="Gene3D" id="2.60.40.1120">
    <property type="entry name" value="Carboxypeptidase-like, regulatory domain"/>
    <property type="match status" value="1"/>
</dbReference>
<dbReference type="Gene3D" id="2.60.40.10">
    <property type="entry name" value="Immunoglobulins"/>
    <property type="match status" value="4"/>
</dbReference>
<dbReference type="Proteomes" id="UP000070257">
    <property type="component" value="Unassembled WGS sequence"/>
</dbReference>
<dbReference type="AlphaFoldDB" id="A0A656YXT5"/>
<keyword evidence="1" id="KW-1133">Transmembrane helix</keyword>
<reference evidence="2 3" key="1">
    <citation type="journal article" date="2016" name="Sci. Rep.">
        <title>Metabolic traits of an uncultured archaeal lineage -MSBL1- from brine pools of the Red Sea.</title>
        <authorList>
            <person name="Mwirichia R."/>
            <person name="Alam I."/>
            <person name="Rashid M."/>
            <person name="Vinu M."/>
            <person name="Ba-Alawi W."/>
            <person name="Anthony Kamau A."/>
            <person name="Kamanda Ngugi D."/>
            <person name="Goker M."/>
            <person name="Klenk H.P."/>
            <person name="Bajic V."/>
            <person name="Stingl U."/>
        </authorList>
    </citation>
    <scope>NUCLEOTIDE SEQUENCE [LARGE SCALE GENOMIC DNA]</scope>
    <source>
        <strain evidence="2">SCGC-AAA259J03</strain>
    </source>
</reference>
<keyword evidence="1" id="KW-0812">Transmembrane</keyword>
<feature type="transmembrane region" description="Helical" evidence="1">
    <location>
        <begin position="478"/>
        <end position="498"/>
    </location>
</feature>
<comment type="caution">
    <text evidence="2">The sequence shown here is derived from an EMBL/GenBank/DDBJ whole genome shotgun (WGS) entry which is preliminary data.</text>
</comment>
<gene>
    <name evidence="2" type="ORF">AKJ39_03015</name>
</gene>
<protein>
    <recommendedName>
        <fullName evidence="4">Bacterial Ig-like domain-containing protein</fullName>
    </recommendedName>
</protein>
<evidence type="ECO:0000313" key="2">
    <source>
        <dbReference type="EMBL" id="KXA97738.1"/>
    </source>
</evidence>
<evidence type="ECO:0000256" key="1">
    <source>
        <dbReference type="SAM" id="Phobius"/>
    </source>
</evidence>